<reference evidence="1" key="1">
    <citation type="submission" date="2023-04" db="EMBL/GenBank/DDBJ databases">
        <title>Ambrosiozyma monospora NBRC 10751.</title>
        <authorList>
            <person name="Ichikawa N."/>
            <person name="Sato H."/>
            <person name="Tonouchi N."/>
        </authorList>
    </citation>
    <scope>NUCLEOTIDE SEQUENCE</scope>
    <source>
        <strain evidence="1">NBRC 10751</strain>
    </source>
</reference>
<comment type="caution">
    <text evidence="1">The sequence shown here is derived from an EMBL/GenBank/DDBJ whole genome shotgun (WGS) entry which is preliminary data.</text>
</comment>
<organism evidence="1 2">
    <name type="scientific">Ambrosiozyma monospora</name>
    <name type="common">Yeast</name>
    <name type="synonym">Endomycopsis monosporus</name>
    <dbReference type="NCBI Taxonomy" id="43982"/>
    <lineage>
        <taxon>Eukaryota</taxon>
        <taxon>Fungi</taxon>
        <taxon>Dikarya</taxon>
        <taxon>Ascomycota</taxon>
        <taxon>Saccharomycotina</taxon>
        <taxon>Pichiomycetes</taxon>
        <taxon>Pichiales</taxon>
        <taxon>Pichiaceae</taxon>
        <taxon>Ambrosiozyma</taxon>
    </lineage>
</organism>
<proteinExistence type="predicted"/>
<name>A0ACB5T4I9_AMBMO</name>
<dbReference type="EMBL" id="BSXS01003340">
    <property type="protein sequence ID" value="GME81083.1"/>
    <property type="molecule type" value="Genomic_DNA"/>
</dbReference>
<protein>
    <submittedName>
        <fullName evidence="1">Unnamed protein product</fullName>
    </submittedName>
</protein>
<sequence length="310" mass="34277">MLKLTEVFFHATKHHSPFNKVGPTPPSPPPAPAVPALPPKPIIRHPVAVMNQSLMNSEFALGSVSGGSKEPSPSPSASASQVYVGSGMQSPVGASISNSNINTPASSSPLRKFPVVRKQSLEEQQSQAPAKPAPLLPPNPNRIQVINNLNIGLEQAKIATIQDFNNDLVPQLTQLQNQLFQLNETYVNDSNYLSFLESKLKENEELLKYKTAELQGTLTELDSIAHDKLPFIDSYLIAETPVYNQLYNLVCQYEALNDLNFKLEHLNDVGKLEDTDLYLKWVRQLAREQCLVKLHIDKLVDCCGLAKVDF</sequence>
<dbReference type="Proteomes" id="UP001165064">
    <property type="component" value="Unassembled WGS sequence"/>
</dbReference>
<accession>A0ACB5T4I9</accession>
<evidence type="ECO:0000313" key="1">
    <source>
        <dbReference type="EMBL" id="GME81083.1"/>
    </source>
</evidence>
<keyword evidence="2" id="KW-1185">Reference proteome</keyword>
<gene>
    <name evidence="1" type="ORF">Amon02_000475100</name>
</gene>
<evidence type="ECO:0000313" key="2">
    <source>
        <dbReference type="Proteomes" id="UP001165064"/>
    </source>
</evidence>